<dbReference type="InterPro" id="IPR037401">
    <property type="entry name" value="SnoaL-like"/>
</dbReference>
<organism evidence="2 3">
    <name type="scientific">Actinacidiphila polyblastidii</name>
    <dbReference type="NCBI Taxonomy" id="3110430"/>
    <lineage>
        <taxon>Bacteria</taxon>
        <taxon>Bacillati</taxon>
        <taxon>Actinomycetota</taxon>
        <taxon>Actinomycetes</taxon>
        <taxon>Kitasatosporales</taxon>
        <taxon>Streptomycetaceae</taxon>
        <taxon>Actinacidiphila</taxon>
    </lineage>
</organism>
<evidence type="ECO:0000259" key="1">
    <source>
        <dbReference type="Pfam" id="PF13474"/>
    </source>
</evidence>
<dbReference type="InterPro" id="IPR032710">
    <property type="entry name" value="NTF2-like_dom_sf"/>
</dbReference>
<dbReference type="InterPro" id="IPR011944">
    <property type="entry name" value="Steroid_delta5-4_isomerase"/>
</dbReference>
<dbReference type="Gene3D" id="3.10.450.50">
    <property type="match status" value="1"/>
</dbReference>
<evidence type="ECO:0000313" key="2">
    <source>
        <dbReference type="EMBL" id="MEE4543365.1"/>
    </source>
</evidence>
<accession>A0ABU7PC19</accession>
<dbReference type="EMBL" id="JAZEWV010000010">
    <property type="protein sequence ID" value="MEE4543365.1"/>
    <property type="molecule type" value="Genomic_DNA"/>
</dbReference>
<name>A0ABU7PC19_9ACTN</name>
<dbReference type="Proteomes" id="UP001344658">
    <property type="component" value="Unassembled WGS sequence"/>
</dbReference>
<feature type="domain" description="SnoaL-like" evidence="1">
    <location>
        <begin position="53"/>
        <end position="157"/>
    </location>
</feature>
<reference evidence="2 3" key="1">
    <citation type="submission" date="2023-12" db="EMBL/GenBank/DDBJ databases">
        <title>Streptomyces sp. V4-01.</title>
        <authorList>
            <person name="Somphong A."/>
            <person name="Phongsopitanun W."/>
        </authorList>
    </citation>
    <scope>NUCLEOTIDE SEQUENCE [LARGE SCALE GENOMIC DNA]</scope>
    <source>
        <strain evidence="2 3">V4-01</strain>
    </source>
</reference>
<evidence type="ECO:0000313" key="3">
    <source>
        <dbReference type="Proteomes" id="UP001344658"/>
    </source>
</evidence>
<protein>
    <submittedName>
        <fullName evidence="2">SgcJ/EcaC family oxidoreductase</fullName>
    </submittedName>
</protein>
<dbReference type="NCBIfam" id="TIGR02246">
    <property type="entry name" value="SgcJ/EcaC family oxidoreductase"/>
    <property type="match status" value="1"/>
</dbReference>
<dbReference type="SUPFAM" id="SSF54427">
    <property type="entry name" value="NTF2-like"/>
    <property type="match status" value="1"/>
</dbReference>
<keyword evidence="3" id="KW-1185">Reference proteome</keyword>
<gene>
    <name evidence="2" type="ORF">V2S66_15470</name>
</gene>
<comment type="caution">
    <text evidence="2">The sequence shown here is derived from an EMBL/GenBank/DDBJ whole genome shotgun (WGS) entry which is preliminary data.</text>
</comment>
<dbReference type="RefSeq" id="WP_330795708.1">
    <property type="nucleotide sequence ID" value="NZ_JAZEWV010000010.1"/>
</dbReference>
<proteinExistence type="predicted"/>
<dbReference type="Pfam" id="PF13474">
    <property type="entry name" value="SnoaL_3"/>
    <property type="match status" value="1"/>
</dbReference>
<sequence>MSTEQSHWGDASSILAEAAIPEAPSYYRSFTRAEEKAVLTVPMRIQHAWELNDPDLFAETFADNGSLLMQDTQLTSREDIRSFMRDGFQGPFKGARVRGGPLSMTFLTDDVAVVVSEGGIILSGEDDVSPQRRVRVTWIVVREQGGLRLLSHQSSPLAG</sequence>